<organism evidence="1 2">
    <name type="scientific">Ooceraea biroi</name>
    <name type="common">Clonal raider ant</name>
    <name type="synonym">Cerapachys biroi</name>
    <dbReference type="NCBI Taxonomy" id="2015173"/>
    <lineage>
        <taxon>Eukaryota</taxon>
        <taxon>Metazoa</taxon>
        <taxon>Ecdysozoa</taxon>
        <taxon>Arthropoda</taxon>
        <taxon>Hexapoda</taxon>
        <taxon>Insecta</taxon>
        <taxon>Pterygota</taxon>
        <taxon>Neoptera</taxon>
        <taxon>Endopterygota</taxon>
        <taxon>Hymenoptera</taxon>
        <taxon>Apocrita</taxon>
        <taxon>Aculeata</taxon>
        <taxon>Formicoidea</taxon>
        <taxon>Formicidae</taxon>
        <taxon>Dorylinae</taxon>
        <taxon>Ooceraea</taxon>
    </lineage>
</organism>
<keyword evidence="2" id="KW-1185">Reference proteome</keyword>
<dbReference type="EMBL" id="KK107503">
    <property type="protein sequence ID" value="EZA49560.1"/>
    <property type="molecule type" value="Genomic_DNA"/>
</dbReference>
<dbReference type="AlphaFoldDB" id="A0A026W0K2"/>
<dbReference type="Proteomes" id="UP000053097">
    <property type="component" value="Unassembled WGS sequence"/>
</dbReference>
<name>A0A026W0K2_OOCBI</name>
<evidence type="ECO:0000313" key="1">
    <source>
        <dbReference type="EMBL" id="EZA49560.1"/>
    </source>
</evidence>
<gene>
    <name evidence="1" type="ORF">X777_12105</name>
</gene>
<accession>A0A026W0K2</accession>
<protein>
    <submittedName>
        <fullName evidence="1">Uncharacterized protein</fullName>
    </submittedName>
</protein>
<evidence type="ECO:0000313" key="2">
    <source>
        <dbReference type="Proteomes" id="UP000053097"/>
    </source>
</evidence>
<reference evidence="1 2" key="1">
    <citation type="journal article" date="2014" name="Curr. Biol.">
        <title>The genome of the clonal raider ant Cerapachys biroi.</title>
        <authorList>
            <person name="Oxley P.R."/>
            <person name="Ji L."/>
            <person name="Fetter-Pruneda I."/>
            <person name="McKenzie S.K."/>
            <person name="Li C."/>
            <person name="Hu H."/>
            <person name="Zhang G."/>
            <person name="Kronauer D.J."/>
        </authorList>
    </citation>
    <scope>NUCLEOTIDE SEQUENCE [LARGE SCALE GENOMIC DNA]</scope>
</reference>
<proteinExistence type="predicted"/>
<sequence length="60" mass="7033">MQCICYDAERMQNLWNPFPTDVEIYGIVRKREVCKNACVCTLKRHVCSTPNKVRCNVKKV</sequence>